<evidence type="ECO:0000256" key="10">
    <source>
        <dbReference type="ARBA" id="ARBA00022573"/>
    </source>
</evidence>
<name>A0A9D1MQP4_9FIRM</name>
<sequence>MYRYNYNYLSSLRRGFFIWRYNVAGRIVLVVGGARSGKSNFAEKYVMHYGAYCGYIATAEILDMEMAERVKLHQSRRSEKRWKNYEAPYDAAQVMSKAGESVDAILFDCITLYLSNLLYGKQAPQDFKEKVTYVNKKIDELLTSAKATGRVVVFVANDVGTGIVPDNQMAREYRDIAGWVTQRIGEAAEEVYYVLAGQAVDIKKQAFKFE</sequence>
<keyword evidence="12 19" id="KW-0547">Nucleotide-binding</keyword>
<dbReference type="EMBL" id="DVNI01000106">
    <property type="protein sequence ID" value="HIU64667.1"/>
    <property type="molecule type" value="Genomic_DNA"/>
</dbReference>
<keyword evidence="11 20" id="KW-0808">Transferase</keyword>
<comment type="caution">
    <text evidence="20">The sequence shown here is derived from an EMBL/GenBank/DDBJ whole genome shotgun (WGS) entry which is preliminary data.</text>
</comment>
<comment type="catalytic activity">
    <reaction evidence="1">
        <text>adenosylcob(III)inamide + ATP = adenosylcob(III)inamide phosphate + ADP + H(+)</text>
        <dbReference type="Rhea" id="RHEA:15769"/>
        <dbReference type="ChEBI" id="CHEBI:2480"/>
        <dbReference type="ChEBI" id="CHEBI:15378"/>
        <dbReference type="ChEBI" id="CHEBI:30616"/>
        <dbReference type="ChEBI" id="CHEBI:58502"/>
        <dbReference type="ChEBI" id="CHEBI:456216"/>
        <dbReference type="EC" id="2.7.1.156"/>
    </reaction>
</comment>
<evidence type="ECO:0000256" key="13">
    <source>
        <dbReference type="ARBA" id="ARBA00022777"/>
    </source>
</evidence>
<evidence type="ECO:0000256" key="18">
    <source>
        <dbReference type="PIRSR" id="PIRSR006135-1"/>
    </source>
</evidence>
<reference evidence="20" key="1">
    <citation type="submission" date="2020-10" db="EMBL/GenBank/DDBJ databases">
        <authorList>
            <person name="Gilroy R."/>
        </authorList>
    </citation>
    <scope>NUCLEOTIDE SEQUENCE</scope>
    <source>
        <strain evidence="20">CHK160-1198</strain>
    </source>
</reference>
<dbReference type="EC" id="2.7.1.156" evidence="8"/>
<evidence type="ECO:0000256" key="1">
    <source>
        <dbReference type="ARBA" id="ARBA00000312"/>
    </source>
</evidence>
<evidence type="ECO:0000256" key="15">
    <source>
        <dbReference type="ARBA" id="ARBA00023134"/>
    </source>
</evidence>
<dbReference type="SUPFAM" id="SSF52540">
    <property type="entry name" value="P-loop containing nucleoside triphosphate hydrolases"/>
    <property type="match status" value="1"/>
</dbReference>
<dbReference type="Gene3D" id="3.40.50.300">
    <property type="entry name" value="P-loop containing nucleotide triphosphate hydrolases"/>
    <property type="match status" value="1"/>
</dbReference>
<evidence type="ECO:0000256" key="16">
    <source>
        <dbReference type="ARBA" id="ARBA00029570"/>
    </source>
</evidence>
<evidence type="ECO:0000256" key="3">
    <source>
        <dbReference type="ARBA" id="ARBA00001522"/>
    </source>
</evidence>
<evidence type="ECO:0000313" key="20">
    <source>
        <dbReference type="EMBL" id="HIU64667.1"/>
    </source>
</evidence>
<comment type="catalytic activity">
    <reaction evidence="2">
        <text>adenosylcob(III)inamide phosphate + GTP + H(+) = adenosylcob(III)inamide-GDP + diphosphate</text>
        <dbReference type="Rhea" id="RHEA:22712"/>
        <dbReference type="ChEBI" id="CHEBI:15378"/>
        <dbReference type="ChEBI" id="CHEBI:33019"/>
        <dbReference type="ChEBI" id="CHEBI:37565"/>
        <dbReference type="ChEBI" id="CHEBI:58502"/>
        <dbReference type="ChEBI" id="CHEBI:60487"/>
        <dbReference type="EC" id="2.7.7.62"/>
    </reaction>
</comment>
<evidence type="ECO:0000256" key="7">
    <source>
        <dbReference type="ARBA" id="ARBA00007490"/>
    </source>
</evidence>
<evidence type="ECO:0000256" key="19">
    <source>
        <dbReference type="PIRSR" id="PIRSR006135-2"/>
    </source>
</evidence>
<evidence type="ECO:0000256" key="17">
    <source>
        <dbReference type="ARBA" id="ARBA00030571"/>
    </source>
</evidence>
<comment type="catalytic activity">
    <reaction evidence="3">
        <text>adenosylcob(III)inamide + GTP = adenosylcob(III)inamide phosphate + GDP + H(+)</text>
        <dbReference type="Rhea" id="RHEA:15765"/>
        <dbReference type="ChEBI" id="CHEBI:2480"/>
        <dbReference type="ChEBI" id="CHEBI:15378"/>
        <dbReference type="ChEBI" id="CHEBI:37565"/>
        <dbReference type="ChEBI" id="CHEBI:58189"/>
        <dbReference type="ChEBI" id="CHEBI:58502"/>
        <dbReference type="EC" id="2.7.1.156"/>
    </reaction>
</comment>
<evidence type="ECO:0000256" key="6">
    <source>
        <dbReference type="ARBA" id="ARBA00005159"/>
    </source>
</evidence>
<evidence type="ECO:0000256" key="5">
    <source>
        <dbReference type="ARBA" id="ARBA00004692"/>
    </source>
</evidence>
<evidence type="ECO:0000256" key="4">
    <source>
        <dbReference type="ARBA" id="ARBA00003889"/>
    </source>
</evidence>
<dbReference type="CDD" id="cd00544">
    <property type="entry name" value="CobU"/>
    <property type="match status" value="1"/>
</dbReference>
<feature type="binding site" evidence="19">
    <location>
        <begin position="32"/>
        <end position="39"/>
    </location>
    <ligand>
        <name>GTP</name>
        <dbReference type="ChEBI" id="CHEBI:37565"/>
    </ligand>
</feature>
<feature type="binding site" evidence="19">
    <location>
        <position position="108"/>
    </location>
    <ligand>
        <name>GTP</name>
        <dbReference type="ChEBI" id="CHEBI:37565"/>
    </ligand>
</feature>
<evidence type="ECO:0000256" key="9">
    <source>
        <dbReference type="ARBA" id="ARBA00012523"/>
    </source>
</evidence>
<evidence type="ECO:0000256" key="12">
    <source>
        <dbReference type="ARBA" id="ARBA00022741"/>
    </source>
</evidence>
<feature type="binding site" evidence="19">
    <location>
        <position position="86"/>
    </location>
    <ligand>
        <name>GTP</name>
        <dbReference type="ChEBI" id="CHEBI:37565"/>
    </ligand>
</feature>
<protein>
    <recommendedName>
        <fullName evidence="16">Adenosylcobinamide kinase</fullName>
        <ecNumber evidence="8">2.7.1.156</ecNumber>
        <ecNumber evidence="9">2.7.7.62</ecNumber>
    </recommendedName>
    <alternativeName>
        <fullName evidence="17">Adenosylcobinamide-phosphate guanylyltransferase</fullName>
    </alternativeName>
</protein>
<organism evidence="20 21">
    <name type="scientific">Candidatus Avacidaminococcus intestinavium</name>
    <dbReference type="NCBI Taxonomy" id="2840684"/>
    <lineage>
        <taxon>Bacteria</taxon>
        <taxon>Bacillati</taxon>
        <taxon>Bacillota</taxon>
        <taxon>Negativicutes</taxon>
        <taxon>Acidaminococcales</taxon>
        <taxon>Acidaminococcaceae</taxon>
        <taxon>Acidaminococcaceae incertae sedis</taxon>
        <taxon>Candidatus Avacidaminococcus</taxon>
    </lineage>
</organism>
<comment type="similarity">
    <text evidence="7">Belongs to the CobU/CobP family.</text>
</comment>
<comment type="pathway">
    <text evidence="5">Cofactor biosynthesis; adenosylcobalamin biosynthesis; adenosylcobalamin from cob(II)yrinate a,c-diamide: step 6/7.</text>
</comment>
<dbReference type="InterPro" id="IPR027417">
    <property type="entry name" value="P-loop_NTPase"/>
</dbReference>
<evidence type="ECO:0000256" key="8">
    <source>
        <dbReference type="ARBA" id="ARBA00012016"/>
    </source>
</evidence>
<comment type="function">
    <text evidence="4">Catalyzes ATP-dependent phosphorylation of adenosylcobinamide and addition of GMP to adenosylcobinamide phosphate.</text>
</comment>
<keyword evidence="15 19" id="KW-0342">GTP-binding</keyword>
<evidence type="ECO:0000256" key="14">
    <source>
        <dbReference type="ARBA" id="ARBA00022840"/>
    </source>
</evidence>
<keyword evidence="13 20" id="KW-0418">Kinase</keyword>
<evidence type="ECO:0000313" key="21">
    <source>
        <dbReference type="Proteomes" id="UP000824099"/>
    </source>
</evidence>
<feature type="active site" description="GMP-histidine intermediate" evidence="18">
    <location>
        <position position="73"/>
    </location>
</feature>
<comment type="pathway">
    <text evidence="6">Cofactor biosynthesis; adenosylcobalamin biosynthesis; adenosylcobalamin from cob(II)yrinate a,c-diamide: step 5/7.</text>
</comment>
<dbReference type="EC" id="2.7.7.62" evidence="9"/>
<dbReference type="GO" id="GO:0043752">
    <property type="term" value="F:adenosylcobinamide kinase activity"/>
    <property type="evidence" value="ECO:0007669"/>
    <property type="project" value="UniProtKB-EC"/>
</dbReference>
<dbReference type="AlphaFoldDB" id="A0A9D1MQP4"/>
<evidence type="ECO:0000256" key="2">
    <source>
        <dbReference type="ARBA" id="ARBA00000711"/>
    </source>
</evidence>
<reference evidence="20" key="2">
    <citation type="journal article" date="2021" name="PeerJ">
        <title>Extensive microbial diversity within the chicken gut microbiome revealed by metagenomics and culture.</title>
        <authorList>
            <person name="Gilroy R."/>
            <person name="Ravi A."/>
            <person name="Getino M."/>
            <person name="Pursley I."/>
            <person name="Horton D.L."/>
            <person name="Alikhan N.F."/>
            <person name="Baker D."/>
            <person name="Gharbi K."/>
            <person name="Hall N."/>
            <person name="Watson M."/>
            <person name="Adriaenssens E.M."/>
            <person name="Foster-Nyarko E."/>
            <person name="Jarju S."/>
            <person name="Secka A."/>
            <person name="Antonio M."/>
            <person name="Oren A."/>
            <person name="Chaudhuri R.R."/>
            <person name="La Ragione R."/>
            <person name="Hildebrand F."/>
            <person name="Pallen M.J."/>
        </authorList>
    </citation>
    <scope>NUCLEOTIDE SEQUENCE</scope>
    <source>
        <strain evidence="20">CHK160-1198</strain>
    </source>
</reference>
<dbReference type="Proteomes" id="UP000824099">
    <property type="component" value="Unassembled WGS sequence"/>
</dbReference>
<accession>A0A9D1MQP4</accession>
<gene>
    <name evidence="20" type="primary">cobU</name>
    <name evidence="20" type="ORF">IAB06_06515</name>
</gene>
<keyword evidence="10" id="KW-0169">Cobalamin biosynthesis</keyword>
<keyword evidence="14" id="KW-0067">ATP-binding</keyword>
<dbReference type="PANTHER" id="PTHR34848">
    <property type="match status" value="1"/>
</dbReference>
<evidence type="ECO:0000256" key="11">
    <source>
        <dbReference type="ARBA" id="ARBA00022679"/>
    </source>
</evidence>
<dbReference type="Pfam" id="PF02283">
    <property type="entry name" value="CobU"/>
    <property type="match status" value="1"/>
</dbReference>
<dbReference type="NCBIfam" id="NF004469">
    <property type="entry name" value="PRK05800.1"/>
    <property type="match status" value="1"/>
</dbReference>
<dbReference type="GO" id="GO:0008820">
    <property type="term" value="F:cobinamide phosphate guanylyltransferase activity"/>
    <property type="evidence" value="ECO:0007669"/>
    <property type="project" value="UniProtKB-EC"/>
</dbReference>
<keyword evidence="20" id="KW-0548">Nucleotidyltransferase</keyword>
<dbReference type="GO" id="GO:0005525">
    <property type="term" value="F:GTP binding"/>
    <property type="evidence" value="ECO:0007669"/>
    <property type="project" value="UniProtKB-KW"/>
</dbReference>
<dbReference type="PANTHER" id="PTHR34848:SF1">
    <property type="entry name" value="BIFUNCTIONAL ADENOSYLCOBALAMIN BIOSYNTHESIS PROTEIN COBU"/>
    <property type="match status" value="1"/>
</dbReference>
<dbReference type="PIRSF" id="PIRSF006135">
    <property type="entry name" value="CobU"/>
    <property type="match status" value="1"/>
</dbReference>
<dbReference type="GO" id="GO:0005524">
    <property type="term" value="F:ATP binding"/>
    <property type="evidence" value="ECO:0007669"/>
    <property type="project" value="UniProtKB-KW"/>
</dbReference>
<feature type="binding site" evidence="19">
    <location>
        <begin position="57"/>
        <end position="59"/>
    </location>
    <ligand>
        <name>GTP</name>
        <dbReference type="ChEBI" id="CHEBI:37565"/>
    </ligand>
</feature>
<dbReference type="GO" id="GO:0009236">
    <property type="term" value="P:cobalamin biosynthetic process"/>
    <property type="evidence" value="ECO:0007669"/>
    <property type="project" value="UniProtKB-KW"/>
</dbReference>
<dbReference type="InterPro" id="IPR003203">
    <property type="entry name" value="CobU/CobP"/>
</dbReference>
<proteinExistence type="inferred from homology"/>